<sequence length="81" mass="8267">MNFSGIVLGTAVRADASGASADMPRVSSRADTQQGRVRNRVETRLDIHHLSRGGTAASAGGMGTHGAEGCGVIMAVNMTLV</sequence>
<reference evidence="2 3" key="1">
    <citation type="journal article" date="2019" name="Int. J. Syst. Evol. Microbiol.">
        <title>The Global Catalogue of Microorganisms (GCM) 10K type strain sequencing project: providing services to taxonomists for standard genome sequencing and annotation.</title>
        <authorList>
            <consortium name="The Broad Institute Genomics Platform"/>
            <consortium name="The Broad Institute Genome Sequencing Center for Infectious Disease"/>
            <person name="Wu L."/>
            <person name="Ma J."/>
        </authorList>
    </citation>
    <scope>NUCLEOTIDE SEQUENCE [LARGE SCALE GENOMIC DNA]</scope>
    <source>
        <strain evidence="2 3">JCM 13244</strain>
    </source>
</reference>
<feature type="region of interest" description="Disordered" evidence="1">
    <location>
        <begin position="16"/>
        <end position="37"/>
    </location>
</feature>
<evidence type="ECO:0000313" key="3">
    <source>
        <dbReference type="Proteomes" id="UP001499947"/>
    </source>
</evidence>
<proteinExistence type="predicted"/>
<dbReference type="Proteomes" id="UP001499947">
    <property type="component" value="Unassembled WGS sequence"/>
</dbReference>
<dbReference type="EMBL" id="BAAALR010000045">
    <property type="protein sequence ID" value="GAA1691113.1"/>
    <property type="molecule type" value="Genomic_DNA"/>
</dbReference>
<evidence type="ECO:0000313" key="2">
    <source>
        <dbReference type="EMBL" id="GAA1691113.1"/>
    </source>
</evidence>
<protein>
    <submittedName>
        <fullName evidence="2">Uncharacterized protein</fullName>
    </submittedName>
</protein>
<gene>
    <name evidence="2" type="ORF">GCM10009680_33090</name>
</gene>
<accession>A0ABN2HP63</accession>
<keyword evidence="3" id="KW-1185">Reference proteome</keyword>
<name>A0ABN2HP63_9ACTN</name>
<evidence type="ECO:0000256" key="1">
    <source>
        <dbReference type="SAM" id="MobiDB-lite"/>
    </source>
</evidence>
<comment type="caution">
    <text evidence="2">The sequence shown here is derived from an EMBL/GenBank/DDBJ whole genome shotgun (WGS) entry which is preliminary data.</text>
</comment>
<organism evidence="2 3">
    <name type="scientific">Streptomyces yatensis</name>
    <dbReference type="NCBI Taxonomy" id="155177"/>
    <lineage>
        <taxon>Bacteria</taxon>
        <taxon>Bacillati</taxon>
        <taxon>Actinomycetota</taxon>
        <taxon>Actinomycetes</taxon>
        <taxon>Kitasatosporales</taxon>
        <taxon>Streptomycetaceae</taxon>
        <taxon>Streptomyces</taxon>
        <taxon>Streptomyces violaceusniger group</taxon>
    </lineage>
</organism>